<evidence type="ECO:0000313" key="2">
    <source>
        <dbReference type="EMBL" id="TFK53019.1"/>
    </source>
</evidence>
<protein>
    <recommendedName>
        <fullName evidence="4">Secreted protein</fullName>
    </recommendedName>
</protein>
<feature type="signal peptide" evidence="1">
    <location>
        <begin position="1"/>
        <end position="26"/>
    </location>
</feature>
<keyword evidence="3" id="KW-1185">Reference proteome</keyword>
<feature type="chain" id="PRO_5023035125" description="Secreted protein" evidence="1">
    <location>
        <begin position="27"/>
        <end position="79"/>
    </location>
</feature>
<name>A0A5C3N5E6_9AGAM</name>
<keyword evidence="1" id="KW-0732">Signal</keyword>
<dbReference type="Proteomes" id="UP000305948">
    <property type="component" value="Unassembled WGS sequence"/>
</dbReference>
<dbReference type="AlphaFoldDB" id="A0A5C3N5E6"/>
<proteinExistence type="predicted"/>
<gene>
    <name evidence="2" type="ORF">OE88DRAFT_1656809</name>
</gene>
<reference evidence="2 3" key="1">
    <citation type="journal article" date="2019" name="Nat. Ecol. Evol.">
        <title>Megaphylogeny resolves global patterns of mushroom evolution.</title>
        <authorList>
            <person name="Varga T."/>
            <person name="Krizsan K."/>
            <person name="Foldi C."/>
            <person name="Dima B."/>
            <person name="Sanchez-Garcia M."/>
            <person name="Sanchez-Ramirez S."/>
            <person name="Szollosi G.J."/>
            <person name="Szarkandi J.G."/>
            <person name="Papp V."/>
            <person name="Albert L."/>
            <person name="Andreopoulos W."/>
            <person name="Angelini C."/>
            <person name="Antonin V."/>
            <person name="Barry K.W."/>
            <person name="Bougher N.L."/>
            <person name="Buchanan P."/>
            <person name="Buyck B."/>
            <person name="Bense V."/>
            <person name="Catcheside P."/>
            <person name="Chovatia M."/>
            <person name="Cooper J."/>
            <person name="Damon W."/>
            <person name="Desjardin D."/>
            <person name="Finy P."/>
            <person name="Geml J."/>
            <person name="Haridas S."/>
            <person name="Hughes K."/>
            <person name="Justo A."/>
            <person name="Karasinski D."/>
            <person name="Kautmanova I."/>
            <person name="Kiss B."/>
            <person name="Kocsube S."/>
            <person name="Kotiranta H."/>
            <person name="LaButti K.M."/>
            <person name="Lechner B.E."/>
            <person name="Liimatainen K."/>
            <person name="Lipzen A."/>
            <person name="Lukacs Z."/>
            <person name="Mihaltcheva S."/>
            <person name="Morgado L.N."/>
            <person name="Niskanen T."/>
            <person name="Noordeloos M.E."/>
            <person name="Ohm R.A."/>
            <person name="Ortiz-Santana B."/>
            <person name="Ovrebo C."/>
            <person name="Racz N."/>
            <person name="Riley R."/>
            <person name="Savchenko A."/>
            <person name="Shiryaev A."/>
            <person name="Soop K."/>
            <person name="Spirin V."/>
            <person name="Szebenyi C."/>
            <person name="Tomsovsky M."/>
            <person name="Tulloss R.E."/>
            <person name="Uehling J."/>
            <person name="Grigoriev I.V."/>
            <person name="Vagvolgyi C."/>
            <person name="Papp T."/>
            <person name="Martin F.M."/>
            <person name="Miettinen O."/>
            <person name="Hibbett D.S."/>
            <person name="Nagy L.G."/>
        </authorList>
    </citation>
    <scope>NUCLEOTIDE SEQUENCE [LARGE SCALE GENOMIC DNA]</scope>
    <source>
        <strain evidence="2 3">OMC1185</strain>
    </source>
</reference>
<accession>A0A5C3N5E6</accession>
<sequence>MRLFLFLWGRCSLASWCASNLEVAIARQLQQERAGIIHILHRYRGEYAGPSWRGNLAHDIHSYSLECDGSDEWYERMNL</sequence>
<dbReference type="EMBL" id="ML213508">
    <property type="protein sequence ID" value="TFK53019.1"/>
    <property type="molecule type" value="Genomic_DNA"/>
</dbReference>
<evidence type="ECO:0008006" key="4">
    <source>
        <dbReference type="Google" id="ProtNLM"/>
    </source>
</evidence>
<evidence type="ECO:0000313" key="3">
    <source>
        <dbReference type="Proteomes" id="UP000305948"/>
    </source>
</evidence>
<evidence type="ECO:0000256" key="1">
    <source>
        <dbReference type="SAM" id="SignalP"/>
    </source>
</evidence>
<organism evidence="2 3">
    <name type="scientific">Heliocybe sulcata</name>
    <dbReference type="NCBI Taxonomy" id="5364"/>
    <lineage>
        <taxon>Eukaryota</taxon>
        <taxon>Fungi</taxon>
        <taxon>Dikarya</taxon>
        <taxon>Basidiomycota</taxon>
        <taxon>Agaricomycotina</taxon>
        <taxon>Agaricomycetes</taxon>
        <taxon>Gloeophyllales</taxon>
        <taxon>Gloeophyllaceae</taxon>
        <taxon>Heliocybe</taxon>
    </lineage>
</organism>